<keyword evidence="3" id="KW-1185">Reference proteome</keyword>
<dbReference type="AlphaFoldDB" id="A0A4Z0YXB8"/>
<accession>A0A4Z0YXB8</accession>
<evidence type="ECO:0000313" key="3">
    <source>
        <dbReference type="Proteomes" id="UP000297716"/>
    </source>
</evidence>
<feature type="region of interest" description="Disordered" evidence="1">
    <location>
        <begin position="1"/>
        <end position="22"/>
    </location>
</feature>
<comment type="caution">
    <text evidence="2">The sequence shown here is derived from an EMBL/GenBank/DDBJ whole genome shotgun (WGS) entry which is preliminary data.</text>
</comment>
<evidence type="ECO:0000313" key="2">
    <source>
        <dbReference type="EMBL" id="TGJ83795.1"/>
    </source>
</evidence>
<dbReference type="Proteomes" id="UP000297716">
    <property type="component" value="Unassembled WGS sequence"/>
</dbReference>
<organism evidence="2 3">
    <name type="scientific">Xylaria hypoxylon</name>
    <dbReference type="NCBI Taxonomy" id="37992"/>
    <lineage>
        <taxon>Eukaryota</taxon>
        <taxon>Fungi</taxon>
        <taxon>Dikarya</taxon>
        <taxon>Ascomycota</taxon>
        <taxon>Pezizomycotina</taxon>
        <taxon>Sordariomycetes</taxon>
        <taxon>Xylariomycetidae</taxon>
        <taxon>Xylariales</taxon>
        <taxon>Xylariaceae</taxon>
        <taxon>Xylaria</taxon>
    </lineage>
</organism>
<sequence>MSQQQPSKLNPQAQPFHPSQEFELRPQADSFYPFQQVVSSEQAQSQLSTEPQPFYPSEQVTDESYSYAPVSFAPETVQFGTPWSESTFFPFHPHYPTYPTPQETVCFATPVTESVPFSYQYPIYTSLQEHQLLFPSYYYPPLVQSHSPPWFSSETSQDYPPNRNCNLPDEPTRSSKQTESTKEWW</sequence>
<dbReference type="EMBL" id="SKBN01000083">
    <property type="protein sequence ID" value="TGJ83795.1"/>
    <property type="molecule type" value="Genomic_DNA"/>
</dbReference>
<feature type="compositionally biased region" description="Polar residues" evidence="1">
    <location>
        <begin position="153"/>
        <end position="165"/>
    </location>
</feature>
<name>A0A4Z0YXB8_9PEZI</name>
<dbReference type="OrthoDB" id="10595488at2759"/>
<feature type="compositionally biased region" description="Polar residues" evidence="1">
    <location>
        <begin position="1"/>
        <end position="13"/>
    </location>
</feature>
<evidence type="ECO:0000256" key="1">
    <source>
        <dbReference type="SAM" id="MobiDB-lite"/>
    </source>
</evidence>
<protein>
    <submittedName>
        <fullName evidence="2">Uncharacterized protein</fullName>
    </submittedName>
</protein>
<reference evidence="2 3" key="1">
    <citation type="submission" date="2019-03" db="EMBL/GenBank/DDBJ databases">
        <title>Draft genome sequence of Xylaria hypoxylon DSM 108379, a ubiquitous saprotrophic-parasitic fungi on hardwood.</title>
        <authorList>
            <person name="Buettner E."/>
            <person name="Leonhardt S."/>
            <person name="Gebauer A.M."/>
            <person name="Liers C."/>
            <person name="Hofrichter M."/>
            <person name="Kellner H."/>
        </authorList>
    </citation>
    <scope>NUCLEOTIDE SEQUENCE [LARGE SCALE GENOMIC DNA]</scope>
    <source>
        <strain evidence="2 3">DSM 108379</strain>
    </source>
</reference>
<proteinExistence type="predicted"/>
<gene>
    <name evidence="2" type="ORF">E0Z10_g4942</name>
</gene>
<feature type="region of interest" description="Disordered" evidence="1">
    <location>
        <begin position="153"/>
        <end position="185"/>
    </location>
</feature>